<dbReference type="AlphaFoldDB" id="A0A1A5YLZ8"/>
<sequence length="208" mass="25235">MLLQSDLAQSRIFWDRYEWRLEDDFSYECLEDQPIRMDVTDHIALLLDPGDDFCYISLALQEKNDEDIEIAWDDQAHFHPFVLRFEEWKLISEHLAKKYETDLWIPSLLLRRFVGVESCTNYDSVFAWELHMRRISGLFTEEELQCWPRQREFEDPKFWESCDRKWVYKEPYGWVFEGSTAYSLRQSESLSFPFEAWNTMINAIKKQQ</sequence>
<organism evidence="1 2">
    <name type="scientific">Paenibacillus oryzae</name>
    <dbReference type="NCBI Taxonomy" id="1844972"/>
    <lineage>
        <taxon>Bacteria</taxon>
        <taxon>Bacillati</taxon>
        <taxon>Bacillota</taxon>
        <taxon>Bacilli</taxon>
        <taxon>Bacillales</taxon>
        <taxon>Paenibacillaceae</taxon>
        <taxon>Paenibacillus</taxon>
    </lineage>
</organism>
<name>A0A1A5YLZ8_9BACL</name>
<reference evidence="1 2" key="1">
    <citation type="submission" date="2016-05" db="EMBL/GenBank/DDBJ databases">
        <title>Paenibacillus oryzae. sp. nov., isolated from the rice root.</title>
        <authorList>
            <person name="Zhang J."/>
            <person name="Zhang X."/>
        </authorList>
    </citation>
    <scope>NUCLEOTIDE SEQUENCE [LARGE SCALE GENOMIC DNA]</scope>
    <source>
        <strain evidence="1 2">1DrF-4</strain>
    </source>
</reference>
<evidence type="ECO:0000313" key="2">
    <source>
        <dbReference type="Proteomes" id="UP000092024"/>
    </source>
</evidence>
<comment type="caution">
    <text evidence="1">The sequence shown here is derived from an EMBL/GenBank/DDBJ whole genome shotgun (WGS) entry which is preliminary data.</text>
</comment>
<dbReference type="RefSeq" id="WP_068681841.1">
    <property type="nucleotide sequence ID" value="NZ_LYPA01000046.1"/>
</dbReference>
<accession>A0A1A5YLZ8</accession>
<gene>
    <name evidence="1" type="ORF">A7K91_03680</name>
</gene>
<proteinExistence type="predicted"/>
<dbReference type="Proteomes" id="UP000092024">
    <property type="component" value="Unassembled WGS sequence"/>
</dbReference>
<evidence type="ECO:0000313" key="1">
    <source>
        <dbReference type="EMBL" id="OBR66553.1"/>
    </source>
</evidence>
<protein>
    <submittedName>
        <fullName evidence="1">Uncharacterized protein</fullName>
    </submittedName>
</protein>
<dbReference type="EMBL" id="LYPA01000046">
    <property type="protein sequence ID" value="OBR66553.1"/>
    <property type="molecule type" value="Genomic_DNA"/>
</dbReference>
<keyword evidence="2" id="KW-1185">Reference proteome</keyword>
<dbReference type="OrthoDB" id="2612449at2"/>